<name>A0AAU8UW93_9FLAO</name>
<dbReference type="Proteomes" id="UP000190848">
    <property type="component" value="Chromosome"/>
</dbReference>
<reference evidence="1 2" key="1">
    <citation type="submission" date="2016-07" db="EMBL/GenBank/DDBJ databases">
        <title>Revisiting the taxonomy of the Elizabethkingia Genus using Whole-Genome Sequencing, Optical Mapping, and MALDI-TOF, along with proposal of three novel Elizabethkingia species: Elizabethkingia bruuniana sp. nov., Elizabethkingia ursingii sp. nov., and Elizabethkingia occulta sp. nov.</title>
        <authorList>
            <person name="Nicholson A.C."/>
        </authorList>
    </citation>
    <scope>NUCLEOTIDE SEQUENCE [LARGE SCALE GENOMIC DNA]</scope>
    <source>
        <strain evidence="1 2">F3201</strain>
    </source>
</reference>
<accession>A0AAU8UW93</accession>
<protein>
    <submittedName>
        <fullName evidence="1">Uncharacterized protein</fullName>
    </submittedName>
</protein>
<dbReference type="EMBL" id="CP016374">
    <property type="protein sequence ID" value="AQX02245.1"/>
    <property type="molecule type" value="Genomic_DNA"/>
</dbReference>
<gene>
    <name evidence="1" type="ORF">BBD32_12645</name>
</gene>
<evidence type="ECO:0000313" key="1">
    <source>
        <dbReference type="EMBL" id="AQX02245.1"/>
    </source>
</evidence>
<proteinExistence type="predicted"/>
<organism evidence="1 2">
    <name type="scientific">Elizabethkingia anophelis</name>
    <dbReference type="NCBI Taxonomy" id="1117645"/>
    <lineage>
        <taxon>Bacteria</taxon>
        <taxon>Pseudomonadati</taxon>
        <taxon>Bacteroidota</taxon>
        <taxon>Flavobacteriia</taxon>
        <taxon>Flavobacteriales</taxon>
        <taxon>Weeksellaceae</taxon>
        <taxon>Elizabethkingia</taxon>
    </lineage>
</organism>
<evidence type="ECO:0000313" key="2">
    <source>
        <dbReference type="Proteomes" id="UP000190848"/>
    </source>
</evidence>
<sequence length="322" mass="33581">MASSGPAALNISLGGTDFGGTSDGGQASLGKEVRESRAVMLTPSTQAMIEVSSEPGMVKGSSKSGGLAVVPGDALGPGNAFRVIAYRGSDGSYQGHQDYVVGGASTPLHLDEGGIAYTLVAYSYGTSTLPAISAGEMNNISRAVVSYDNSNPDFMYQQLSVIPRGHNNPLMLTLRHKLSLLTATLDVTNLGMGAITSVSNSRITPHSTTGTIALSTGIMTRGVTTANVPVTFSGPFPQNVVSSLPVWVNANASSRDDVNPRNVRQLLANITVGGTSKSLTIPSFTITPERRQNIRVKFTTCGAYVGPNTNPANFRAFQCHNV</sequence>
<dbReference type="AlphaFoldDB" id="A0AAU8UW93"/>